<keyword evidence="4" id="KW-1185">Reference proteome</keyword>
<evidence type="ECO:0000313" key="4">
    <source>
        <dbReference type="Proteomes" id="UP000003597"/>
    </source>
</evidence>
<dbReference type="PROSITE" id="PS50937">
    <property type="entry name" value="HTH_MERR_2"/>
    <property type="match status" value="1"/>
</dbReference>
<proteinExistence type="predicted"/>
<name>A0AB72Z9E5_LISIO</name>
<evidence type="ECO:0000313" key="3">
    <source>
        <dbReference type="EMBL" id="EHN61492.1"/>
    </source>
</evidence>
<dbReference type="GO" id="GO:0003677">
    <property type="term" value="F:DNA binding"/>
    <property type="evidence" value="ECO:0007669"/>
    <property type="project" value="UniProtKB-KW"/>
</dbReference>
<dbReference type="SMART" id="SM00422">
    <property type="entry name" value="HTH_MERR"/>
    <property type="match status" value="1"/>
</dbReference>
<dbReference type="Gene3D" id="1.10.1660.10">
    <property type="match status" value="1"/>
</dbReference>
<dbReference type="PANTHER" id="PTHR30204">
    <property type="entry name" value="REDOX-CYCLING DRUG-SENSING TRANSCRIPTIONAL ACTIVATOR SOXR"/>
    <property type="match status" value="1"/>
</dbReference>
<dbReference type="EMBL" id="AGCN01000031">
    <property type="protein sequence ID" value="EHN61492.1"/>
    <property type="molecule type" value="Genomic_DNA"/>
</dbReference>
<keyword evidence="1" id="KW-0238">DNA-binding</keyword>
<dbReference type="InterPro" id="IPR047057">
    <property type="entry name" value="MerR_fam"/>
</dbReference>
<dbReference type="CDD" id="cd01109">
    <property type="entry name" value="HTH_YyaN"/>
    <property type="match status" value="1"/>
</dbReference>
<feature type="domain" description="HTH merR-type" evidence="2">
    <location>
        <begin position="15"/>
        <end position="82"/>
    </location>
</feature>
<evidence type="ECO:0000256" key="1">
    <source>
        <dbReference type="ARBA" id="ARBA00023125"/>
    </source>
</evidence>
<protein>
    <submittedName>
        <fullName evidence="3">Transcriptional regulator, MerR family</fullName>
    </submittedName>
</protein>
<dbReference type="Pfam" id="PF13411">
    <property type="entry name" value="MerR_1"/>
    <property type="match status" value="1"/>
</dbReference>
<gene>
    <name evidence="3" type="ORF">HMPREF0557_01501</name>
</gene>
<reference evidence="3 4" key="1">
    <citation type="submission" date="2011-08" db="EMBL/GenBank/DDBJ databases">
        <authorList>
            <person name="Weinstock G."/>
            <person name="Sodergren E."/>
            <person name="Clifton S."/>
            <person name="Fulton L."/>
            <person name="Fulton B."/>
            <person name="Courtney L."/>
            <person name="Fronick C."/>
            <person name="Harrison M."/>
            <person name="Strong C."/>
            <person name="Farmer C."/>
            <person name="Delahaunty K."/>
            <person name="Markovic C."/>
            <person name="Hall O."/>
            <person name="Minx P."/>
            <person name="Tomlinson C."/>
            <person name="Mitreva M."/>
            <person name="Hou S."/>
            <person name="Chen J."/>
            <person name="Wollam A."/>
            <person name="Pepin K.H."/>
            <person name="Johnson M."/>
            <person name="Bhonagiri V."/>
            <person name="Zhang X."/>
            <person name="Suruliraj S."/>
            <person name="Warren W."/>
            <person name="Chinwalla A."/>
            <person name="Mardis E.R."/>
            <person name="Wilson R.K."/>
        </authorList>
    </citation>
    <scope>NUCLEOTIDE SEQUENCE [LARGE SCALE GENOMIC DNA]</scope>
    <source>
        <strain evidence="3 4">ATCC 33091</strain>
    </source>
</reference>
<organism evidence="3 4">
    <name type="scientific">Listeria innocua ATCC 33091</name>
    <dbReference type="NCBI Taxonomy" id="1002366"/>
    <lineage>
        <taxon>Bacteria</taxon>
        <taxon>Bacillati</taxon>
        <taxon>Bacillota</taxon>
        <taxon>Bacilli</taxon>
        <taxon>Bacillales</taxon>
        <taxon>Listeriaceae</taxon>
        <taxon>Listeria</taxon>
    </lineage>
</organism>
<dbReference type="InterPro" id="IPR000551">
    <property type="entry name" value="MerR-type_HTH_dom"/>
</dbReference>
<dbReference type="AlphaFoldDB" id="A0AB72Z9E5"/>
<dbReference type="Proteomes" id="UP000003597">
    <property type="component" value="Unassembled WGS sequence"/>
</dbReference>
<evidence type="ECO:0000259" key="2">
    <source>
        <dbReference type="PROSITE" id="PS50937"/>
    </source>
</evidence>
<dbReference type="GO" id="GO:0003700">
    <property type="term" value="F:DNA-binding transcription factor activity"/>
    <property type="evidence" value="ECO:0007669"/>
    <property type="project" value="InterPro"/>
</dbReference>
<dbReference type="PANTHER" id="PTHR30204:SF83">
    <property type="entry name" value="TRANSCRIPTIONAL REGULATOR, MERR FAMILY"/>
    <property type="match status" value="1"/>
</dbReference>
<dbReference type="SUPFAM" id="SSF46955">
    <property type="entry name" value="Putative DNA-binding domain"/>
    <property type="match status" value="1"/>
</dbReference>
<sequence length="140" mass="16427">MLLLRKKEVILVQQTIKEASEHTGLSAHTIRYYEREGLIPFLARDKNNNRIFDNDALHWLELLTCLRVTGMPLAKQKEIVELTKCGDETVSERIAVLKEHQQDMYRRQAELDRAFKKIEKKLACYEELEKDVKKSVNQLS</sequence>
<dbReference type="InterPro" id="IPR009061">
    <property type="entry name" value="DNA-bd_dom_put_sf"/>
</dbReference>
<comment type="caution">
    <text evidence="3">The sequence shown here is derived from an EMBL/GenBank/DDBJ whole genome shotgun (WGS) entry which is preliminary data.</text>
</comment>
<accession>A0AB72Z9E5</accession>